<evidence type="ECO:0000256" key="7">
    <source>
        <dbReference type="RuleBase" id="RU361166"/>
    </source>
</evidence>
<dbReference type="PANTHER" id="PTHR22298">
    <property type="entry name" value="ENDO-1,4-BETA-GLUCANASE"/>
    <property type="match status" value="1"/>
</dbReference>
<keyword evidence="7" id="KW-0732">Signal</keyword>
<dbReference type="CDD" id="cd02850">
    <property type="entry name" value="E_set_Cellulase_N"/>
    <property type="match status" value="1"/>
</dbReference>
<dbReference type="InterPro" id="IPR008928">
    <property type="entry name" value="6-hairpin_glycosidase_sf"/>
</dbReference>
<dbReference type="InterPro" id="IPR004197">
    <property type="entry name" value="Cellulase_Ig-like"/>
</dbReference>
<feature type="active site" evidence="6">
    <location>
        <position position="557"/>
    </location>
</feature>
<dbReference type="GO" id="GO:0008810">
    <property type="term" value="F:cellulase activity"/>
    <property type="evidence" value="ECO:0007669"/>
    <property type="project" value="UniProtKB-EC"/>
</dbReference>
<dbReference type="InterPro" id="IPR014756">
    <property type="entry name" value="Ig_E-set"/>
</dbReference>
<dbReference type="Proteomes" id="UP000245678">
    <property type="component" value="Unassembled WGS sequence"/>
</dbReference>
<dbReference type="SUPFAM" id="SSF81296">
    <property type="entry name" value="E set domains"/>
    <property type="match status" value="1"/>
</dbReference>
<evidence type="ECO:0000256" key="1">
    <source>
        <dbReference type="ARBA" id="ARBA00007072"/>
    </source>
</evidence>
<keyword evidence="3 6" id="KW-0119">Carbohydrate metabolism</keyword>
<dbReference type="SUPFAM" id="SSF48208">
    <property type="entry name" value="Six-hairpin glycosidases"/>
    <property type="match status" value="1"/>
</dbReference>
<evidence type="ECO:0000313" key="11">
    <source>
        <dbReference type="Proteomes" id="UP000245678"/>
    </source>
</evidence>
<keyword evidence="5 6" id="KW-0624">Polysaccharide degradation</keyword>
<dbReference type="Gene3D" id="2.60.40.10">
    <property type="entry name" value="Immunoglobulins"/>
    <property type="match status" value="1"/>
</dbReference>
<protein>
    <recommendedName>
        <fullName evidence="7">Endoglucanase</fullName>
        <ecNumber evidence="7">3.2.1.4</ecNumber>
    </recommendedName>
</protein>
<feature type="signal peptide" evidence="7">
    <location>
        <begin position="1"/>
        <end position="20"/>
    </location>
</feature>
<reference evidence="10 11" key="1">
    <citation type="submission" date="2018-05" db="EMBL/GenBank/DDBJ databases">
        <title>Genomic Encyclopedia of Archaeal and Bacterial Type Strains, Phase II (KMG-II): from individual species to whole genera.</title>
        <authorList>
            <person name="Goeker M."/>
        </authorList>
    </citation>
    <scope>NUCLEOTIDE SEQUENCE [LARGE SCALE GENOMIC DNA]</scope>
    <source>
        <strain evidence="10 11">DSM 19975</strain>
    </source>
</reference>
<evidence type="ECO:0000259" key="8">
    <source>
        <dbReference type="Pfam" id="PF00759"/>
    </source>
</evidence>
<keyword evidence="7" id="KW-0136">Cellulose degradation</keyword>
<dbReference type="InterPro" id="IPR013783">
    <property type="entry name" value="Ig-like_fold"/>
</dbReference>
<comment type="catalytic activity">
    <reaction evidence="7">
        <text>Endohydrolysis of (1-&gt;4)-beta-D-glucosidic linkages in cellulose, lichenin and cereal beta-D-glucans.</text>
        <dbReference type="EC" id="3.2.1.4"/>
    </reaction>
</comment>
<dbReference type="EC" id="3.2.1.4" evidence="7"/>
<evidence type="ECO:0000259" key="9">
    <source>
        <dbReference type="Pfam" id="PF02927"/>
    </source>
</evidence>
<dbReference type="InterPro" id="IPR001701">
    <property type="entry name" value="Glyco_hydro_9"/>
</dbReference>
<evidence type="ECO:0000256" key="2">
    <source>
        <dbReference type="ARBA" id="ARBA00022801"/>
    </source>
</evidence>
<feature type="active site" evidence="6">
    <location>
        <position position="548"/>
    </location>
</feature>
<dbReference type="GO" id="GO:0030245">
    <property type="term" value="P:cellulose catabolic process"/>
    <property type="evidence" value="ECO:0007669"/>
    <property type="project" value="UniProtKB-KW"/>
</dbReference>
<dbReference type="RefSeq" id="WP_109608608.1">
    <property type="nucleotide sequence ID" value="NZ_QGHA01000005.1"/>
</dbReference>
<dbReference type="Gene3D" id="1.50.10.10">
    <property type="match status" value="1"/>
</dbReference>
<gene>
    <name evidence="10" type="ORF">LX99_03017</name>
</gene>
<dbReference type="AlphaFoldDB" id="A0A316H9Q1"/>
<dbReference type="EMBL" id="QGHA01000005">
    <property type="protein sequence ID" value="PWK77207.1"/>
    <property type="molecule type" value="Genomic_DNA"/>
</dbReference>
<keyword evidence="4 6" id="KW-0326">Glycosidase</keyword>
<keyword evidence="11" id="KW-1185">Reference proteome</keyword>
<feature type="chain" id="PRO_5016190553" description="Endoglucanase" evidence="7">
    <location>
        <begin position="21"/>
        <end position="583"/>
    </location>
</feature>
<evidence type="ECO:0000313" key="10">
    <source>
        <dbReference type="EMBL" id="PWK77207.1"/>
    </source>
</evidence>
<accession>A0A316H9Q1</accession>
<organism evidence="10 11">
    <name type="scientific">Mucilaginibacter oryzae</name>
    <dbReference type="NCBI Taxonomy" id="468058"/>
    <lineage>
        <taxon>Bacteria</taxon>
        <taxon>Pseudomonadati</taxon>
        <taxon>Bacteroidota</taxon>
        <taxon>Sphingobacteriia</taxon>
        <taxon>Sphingobacteriales</taxon>
        <taxon>Sphingobacteriaceae</taxon>
        <taxon>Mucilaginibacter</taxon>
    </lineage>
</organism>
<evidence type="ECO:0000256" key="5">
    <source>
        <dbReference type="ARBA" id="ARBA00023326"/>
    </source>
</evidence>
<dbReference type="PROSITE" id="PS00698">
    <property type="entry name" value="GH9_3"/>
    <property type="match status" value="1"/>
</dbReference>
<dbReference type="Pfam" id="PF00759">
    <property type="entry name" value="Glyco_hydro_9"/>
    <property type="match status" value="1"/>
</dbReference>
<dbReference type="InterPro" id="IPR012341">
    <property type="entry name" value="6hp_glycosidase-like_sf"/>
</dbReference>
<keyword evidence="2 6" id="KW-0378">Hydrolase</keyword>
<dbReference type="Pfam" id="PF02927">
    <property type="entry name" value="CelD_N"/>
    <property type="match status" value="1"/>
</dbReference>
<name>A0A316H9Q1_9SPHI</name>
<sequence>MIKHIFALLLLAALINTGYAQQEANNIRLNQVGFYPNTAKTAIVYTDKEADFTIKAPDGTTAFSGKLKKALKPDLEGKTTWIADFTSLTQPGTYTLMVDGAGRSYPFVIQADAYQKLAKASIKAFYFQRASTPLPEKYAGIWHRNEGHPDTAVLVHPSAAGKTRPAGSLISSPRGWYDAGDYNKYIVNSGITMGTLLSLYEDFPAQMKSVQLDIPETGNQLPDVLNEVLWNLRWMFTMQDPDDGGVYHKLTNADFDGMLMPDKCVSPRYVVQKSTAAALEFAAVMAQSARIFKNFGSVCPHLSDSCLTAATKAWQWAMTNRQVAYDQDEINRKFEPRITTGTYGSFSFGEEFFWAACELYVTTKDENYFKITRLIHDNSIGVPSWGKVKLLGYYSLIRNKKDVDGIAESDLPGMTSQLLNFADAMLERAGGSAYGTVMGSSATDFNWGSNSFAANEGILLIQAYLITQKAKYLAGAITNLDYLLGRNGTGYCYVTGFGTKNPKHPHHRLSVADGITEPVPGLLVGGPNPGVQDGQKYPSAVADQAYLDDDKAYASNEIAINWNAPLAYLVNTIEILRTGYKPN</sequence>
<comment type="similarity">
    <text evidence="1 6 7">Belongs to the glycosyl hydrolase 9 (cellulase E) family.</text>
</comment>
<evidence type="ECO:0000256" key="6">
    <source>
        <dbReference type="PROSITE-ProRule" id="PRU10060"/>
    </source>
</evidence>
<evidence type="ECO:0000256" key="3">
    <source>
        <dbReference type="ARBA" id="ARBA00023277"/>
    </source>
</evidence>
<feature type="domain" description="Cellulase Ig-like" evidence="9">
    <location>
        <begin position="23"/>
        <end position="102"/>
    </location>
</feature>
<comment type="caution">
    <text evidence="10">The sequence shown here is derived from an EMBL/GenBank/DDBJ whole genome shotgun (WGS) entry which is preliminary data.</text>
</comment>
<feature type="domain" description="Glycoside hydrolase family 9" evidence="8">
    <location>
        <begin position="114"/>
        <end position="569"/>
    </location>
</feature>
<evidence type="ECO:0000256" key="4">
    <source>
        <dbReference type="ARBA" id="ARBA00023295"/>
    </source>
</evidence>
<proteinExistence type="inferred from homology"/>
<dbReference type="InterPro" id="IPR033126">
    <property type="entry name" value="Glyco_hydro_9_Asp/Glu_AS"/>
</dbReference>
<dbReference type="SMR" id="A0A316H9Q1"/>